<dbReference type="PANTHER" id="PTHR31535:SF3">
    <property type="entry name" value="REGULATORY PROTEIN ZESTE"/>
    <property type="match status" value="1"/>
</dbReference>
<proteinExistence type="predicted"/>
<evidence type="ECO:0000256" key="4">
    <source>
        <dbReference type="ARBA" id="ARBA00022679"/>
    </source>
</evidence>
<keyword evidence="11" id="KW-0472">Membrane</keyword>
<feature type="compositionally biased region" description="Polar residues" evidence="16">
    <location>
        <begin position="108"/>
        <end position="118"/>
    </location>
</feature>
<evidence type="ECO:0000256" key="8">
    <source>
        <dbReference type="ARBA" id="ARBA00022777"/>
    </source>
</evidence>
<protein>
    <recommendedName>
        <fullName evidence="2">receptor protein-tyrosine kinase</fullName>
        <ecNumber evidence="2">2.7.10.1</ecNumber>
    </recommendedName>
</protein>
<keyword evidence="7" id="KW-0547">Nucleotide-binding</keyword>
<evidence type="ECO:0000256" key="14">
    <source>
        <dbReference type="ARBA" id="ARBA00023170"/>
    </source>
</evidence>
<organism evidence="18 19">
    <name type="scientific">Trichomonas vaginalis (strain ATCC PRA-98 / G3)</name>
    <dbReference type="NCBI Taxonomy" id="412133"/>
    <lineage>
        <taxon>Eukaryota</taxon>
        <taxon>Metamonada</taxon>
        <taxon>Parabasalia</taxon>
        <taxon>Trichomonadida</taxon>
        <taxon>Trichomonadidae</taxon>
        <taxon>Trichomonas</taxon>
    </lineage>
</organism>
<reference evidence="18" key="2">
    <citation type="journal article" date="2007" name="Science">
        <title>Draft genome sequence of the sexually transmitted pathogen Trichomonas vaginalis.</title>
        <authorList>
            <person name="Carlton J.M."/>
            <person name="Hirt R.P."/>
            <person name="Silva J.C."/>
            <person name="Delcher A.L."/>
            <person name="Schatz M."/>
            <person name="Zhao Q."/>
            <person name="Wortman J.R."/>
            <person name="Bidwell S.L."/>
            <person name="Alsmark U.C.M."/>
            <person name="Besteiro S."/>
            <person name="Sicheritz-Ponten T."/>
            <person name="Noel C.J."/>
            <person name="Dacks J.B."/>
            <person name="Foster P.G."/>
            <person name="Simillion C."/>
            <person name="Van de Peer Y."/>
            <person name="Miranda-Saavedra D."/>
            <person name="Barton G.J."/>
            <person name="Westrop G.D."/>
            <person name="Mueller S."/>
            <person name="Dessi D."/>
            <person name="Fiori P.L."/>
            <person name="Ren Q."/>
            <person name="Paulsen I."/>
            <person name="Zhang H."/>
            <person name="Bastida-Corcuera F.D."/>
            <person name="Simoes-Barbosa A."/>
            <person name="Brown M.T."/>
            <person name="Hayes R.D."/>
            <person name="Mukherjee M."/>
            <person name="Okumura C.Y."/>
            <person name="Schneider R."/>
            <person name="Smith A.J."/>
            <person name="Vanacova S."/>
            <person name="Villalvazo M."/>
            <person name="Haas B.J."/>
            <person name="Pertea M."/>
            <person name="Feldblyum T.V."/>
            <person name="Utterback T.R."/>
            <person name="Shu C.L."/>
            <person name="Osoegawa K."/>
            <person name="de Jong P.J."/>
            <person name="Hrdy I."/>
            <person name="Horvathova L."/>
            <person name="Zubacova Z."/>
            <person name="Dolezal P."/>
            <person name="Malik S.B."/>
            <person name="Logsdon J.M. Jr."/>
            <person name="Henze K."/>
            <person name="Gupta A."/>
            <person name="Wang C.C."/>
            <person name="Dunne R.L."/>
            <person name="Upcroft J.A."/>
            <person name="Upcroft P."/>
            <person name="White O."/>
            <person name="Salzberg S.L."/>
            <person name="Tang P."/>
            <person name="Chiu C.-H."/>
            <person name="Lee Y.-S."/>
            <person name="Embley T.M."/>
            <person name="Coombs G.H."/>
            <person name="Mottram J.C."/>
            <person name="Tachezy J."/>
            <person name="Fraser-Liggett C.M."/>
            <person name="Johnson P.J."/>
        </authorList>
    </citation>
    <scope>NUCLEOTIDE SEQUENCE [LARGE SCALE GENOMIC DNA]</scope>
    <source>
        <strain evidence="18">G3</strain>
    </source>
</reference>
<keyword evidence="15" id="KW-0325">Glycoprotein</keyword>
<evidence type="ECO:0000256" key="9">
    <source>
        <dbReference type="ARBA" id="ARBA00022840"/>
    </source>
</evidence>
<evidence type="ECO:0000256" key="13">
    <source>
        <dbReference type="ARBA" id="ARBA00023157"/>
    </source>
</evidence>
<evidence type="ECO:0000313" key="19">
    <source>
        <dbReference type="Proteomes" id="UP000001542"/>
    </source>
</evidence>
<dbReference type="STRING" id="5722.A2FPB2"/>
<dbReference type="KEGG" id="tva:4750978"/>
<dbReference type="GO" id="GO:0005886">
    <property type="term" value="C:plasma membrane"/>
    <property type="evidence" value="ECO:0007669"/>
    <property type="project" value="UniProtKB-SubCell"/>
</dbReference>
<evidence type="ECO:0000256" key="5">
    <source>
        <dbReference type="ARBA" id="ARBA00022692"/>
    </source>
</evidence>
<dbReference type="InParanoid" id="A2FPB2"/>
<dbReference type="GO" id="GO:0004714">
    <property type="term" value="F:transmembrane receptor protein tyrosine kinase activity"/>
    <property type="evidence" value="ECO:0007669"/>
    <property type="project" value="UniProtKB-EC"/>
</dbReference>
<evidence type="ECO:0000256" key="2">
    <source>
        <dbReference type="ARBA" id="ARBA00011902"/>
    </source>
</evidence>
<dbReference type="SMR" id="A2FPB2"/>
<evidence type="ECO:0000256" key="6">
    <source>
        <dbReference type="ARBA" id="ARBA00022729"/>
    </source>
</evidence>
<evidence type="ECO:0000256" key="1">
    <source>
        <dbReference type="ARBA" id="ARBA00004251"/>
    </source>
</evidence>
<evidence type="ECO:0000256" key="16">
    <source>
        <dbReference type="SAM" id="MobiDB-lite"/>
    </source>
</evidence>
<keyword evidence="10" id="KW-1133">Transmembrane helix</keyword>
<keyword evidence="19" id="KW-1185">Reference proteome</keyword>
<dbReference type="VEuPathDB" id="TrichDB:TVAGG3_0798990"/>
<sequence>MSVQGIQEWTVPVTGLYRIRAAGAAGGMYTYSNTRGGYGAIVESEFNLSKSGVIKILVGQKGEDTRKRVAKAAPGGGGGTFVFENTSVSNPMIAAGGSGGGSPSSSSNKDASFTENGQNSGTGDLGGTNGNGGGINKGNYDYWAGGGAGWLTDGTGGNNPTLHSFSPGSAGAQGGRSQKNGGIGGTRYNDGNDEGGDGGFGGGGGGGSANMGTGGGGGYSGGAGAKRDSSDNVYSGGGGGSFSRNKKTYLSVSNDGHGYVNITLLNVIKTVNCNTCNYVFQSSLLNLINSYLFVILSN</sequence>
<keyword evidence="13" id="KW-1015">Disulfide bond</keyword>
<dbReference type="Proteomes" id="UP000001542">
    <property type="component" value="Unassembled WGS sequence"/>
</dbReference>
<dbReference type="AlphaFoldDB" id="A2FPB2"/>
<dbReference type="RefSeq" id="XP_001306190.1">
    <property type="nucleotide sequence ID" value="XM_001306189.1"/>
</dbReference>
<keyword evidence="9" id="KW-0067">ATP-binding</keyword>
<keyword evidence="4" id="KW-0808">Transferase</keyword>
<evidence type="ECO:0000313" key="18">
    <source>
        <dbReference type="EMBL" id="EAX93260.1"/>
    </source>
</evidence>
<keyword evidence="12" id="KW-0829">Tyrosine-protein kinase</keyword>
<feature type="compositionally biased region" description="Polar residues" evidence="16">
    <location>
        <begin position="158"/>
        <end position="167"/>
    </location>
</feature>
<evidence type="ECO:0000256" key="7">
    <source>
        <dbReference type="ARBA" id="ARBA00022741"/>
    </source>
</evidence>
<evidence type="ECO:0000256" key="10">
    <source>
        <dbReference type="ARBA" id="ARBA00022989"/>
    </source>
</evidence>
<feature type="domain" description="ALK/LTK-like glycine-rich" evidence="17">
    <location>
        <begin position="14"/>
        <end position="268"/>
    </location>
</feature>
<keyword evidence="3" id="KW-1003">Cell membrane</keyword>
<keyword evidence="6" id="KW-0732">Signal</keyword>
<feature type="region of interest" description="Disordered" evidence="16">
    <location>
        <begin position="154"/>
        <end position="204"/>
    </location>
</feature>
<gene>
    <name evidence="18" type="ORF">TVAG_338590</name>
</gene>
<evidence type="ECO:0000256" key="11">
    <source>
        <dbReference type="ARBA" id="ARBA00023136"/>
    </source>
</evidence>
<dbReference type="GO" id="GO:0005524">
    <property type="term" value="F:ATP binding"/>
    <property type="evidence" value="ECO:0007669"/>
    <property type="project" value="UniProtKB-KW"/>
</dbReference>
<dbReference type="Pfam" id="PF12810">
    <property type="entry name" value="ALK_LTK_GRD"/>
    <property type="match status" value="1"/>
</dbReference>
<feature type="region of interest" description="Disordered" evidence="16">
    <location>
        <begin position="92"/>
        <end position="130"/>
    </location>
</feature>
<dbReference type="EC" id="2.7.10.1" evidence="2"/>
<dbReference type="OrthoDB" id="5982253at2759"/>
<evidence type="ECO:0000256" key="3">
    <source>
        <dbReference type="ARBA" id="ARBA00022475"/>
    </source>
</evidence>
<evidence type="ECO:0000259" key="17">
    <source>
        <dbReference type="Pfam" id="PF12810"/>
    </source>
</evidence>
<keyword evidence="14" id="KW-0675">Receptor</keyword>
<evidence type="ECO:0000256" key="15">
    <source>
        <dbReference type="ARBA" id="ARBA00023180"/>
    </source>
</evidence>
<keyword evidence="5" id="KW-0812">Transmembrane</keyword>
<dbReference type="InterPro" id="IPR055163">
    <property type="entry name" value="ALK/LTK-like_GRD"/>
</dbReference>
<dbReference type="VEuPathDB" id="TrichDB:TVAG_338590"/>
<dbReference type="PANTHER" id="PTHR31535">
    <property type="match status" value="1"/>
</dbReference>
<name>A2FPB2_TRIV3</name>
<keyword evidence="8" id="KW-0418">Kinase</keyword>
<dbReference type="EMBL" id="DS113922">
    <property type="protein sequence ID" value="EAX93260.1"/>
    <property type="molecule type" value="Genomic_DNA"/>
</dbReference>
<comment type="subcellular location">
    <subcellularLocation>
        <location evidence="1">Cell membrane</location>
        <topology evidence="1">Single-pass type I membrane protein</topology>
    </subcellularLocation>
</comment>
<reference evidence="18" key="1">
    <citation type="submission" date="2006-10" db="EMBL/GenBank/DDBJ databases">
        <authorList>
            <person name="Amadeo P."/>
            <person name="Zhao Q."/>
            <person name="Wortman J."/>
            <person name="Fraser-Liggett C."/>
            <person name="Carlton J."/>
        </authorList>
    </citation>
    <scope>NUCLEOTIDE SEQUENCE</scope>
    <source>
        <strain evidence="18">G3</strain>
    </source>
</reference>
<accession>A2FPB2</accession>
<evidence type="ECO:0000256" key="12">
    <source>
        <dbReference type="ARBA" id="ARBA00023137"/>
    </source>
</evidence>